<evidence type="ECO:0000313" key="2">
    <source>
        <dbReference type="Proteomes" id="UP000499080"/>
    </source>
</evidence>
<gene>
    <name evidence="1" type="ORF">AVEN_143921_1</name>
</gene>
<evidence type="ECO:0000313" key="1">
    <source>
        <dbReference type="EMBL" id="GBO07417.1"/>
    </source>
</evidence>
<organism evidence="1 2">
    <name type="scientific">Araneus ventricosus</name>
    <name type="common">Orbweaver spider</name>
    <name type="synonym">Epeira ventricosa</name>
    <dbReference type="NCBI Taxonomy" id="182803"/>
    <lineage>
        <taxon>Eukaryota</taxon>
        <taxon>Metazoa</taxon>
        <taxon>Ecdysozoa</taxon>
        <taxon>Arthropoda</taxon>
        <taxon>Chelicerata</taxon>
        <taxon>Arachnida</taxon>
        <taxon>Araneae</taxon>
        <taxon>Araneomorphae</taxon>
        <taxon>Entelegynae</taxon>
        <taxon>Araneoidea</taxon>
        <taxon>Araneidae</taxon>
        <taxon>Araneus</taxon>
    </lineage>
</organism>
<keyword evidence="2" id="KW-1185">Reference proteome</keyword>
<name>A0A4Y2U750_ARAVE</name>
<reference evidence="1 2" key="1">
    <citation type="journal article" date="2019" name="Sci. Rep.">
        <title>Orb-weaving spider Araneus ventricosus genome elucidates the spidroin gene catalogue.</title>
        <authorList>
            <person name="Kono N."/>
            <person name="Nakamura H."/>
            <person name="Ohtoshi R."/>
            <person name="Moran D.A.P."/>
            <person name="Shinohara A."/>
            <person name="Yoshida Y."/>
            <person name="Fujiwara M."/>
            <person name="Mori M."/>
            <person name="Tomita M."/>
            <person name="Arakawa K."/>
        </authorList>
    </citation>
    <scope>NUCLEOTIDE SEQUENCE [LARGE SCALE GENOMIC DNA]</scope>
</reference>
<dbReference type="EMBL" id="BGPR01033475">
    <property type="protein sequence ID" value="GBO07417.1"/>
    <property type="molecule type" value="Genomic_DNA"/>
</dbReference>
<protein>
    <submittedName>
        <fullName evidence="1">Uncharacterized protein</fullName>
    </submittedName>
</protein>
<dbReference type="Proteomes" id="UP000499080">
    <property type="component" value="Unassembled WGS sequence"/>
</dbReference>
<dbReference type="AlphaFoldDB" id="A0A4Y2U750"/>
<comment type="caution">
    <text evidence="1">The sequence shown here is derived from an EMBL/GenBank/DDBJ whole genome shotgun (WGS) entry which is preliminary data.</text>
</comment>
<sequence>MLPRPWTRLALWEIWPRFPSFCRSEIYYSCTLRSIAILSLSLIVPRSDNPQITSAVRVISCLLNGKIRCRSRVCKCICGSHDVVVNRSNIKEPDGANSSARKSFVEIFSKLRAVGLVRLFEFHRPHMRTSSDSKFGQATCRWN</sequence>
<proteinExistence type="predicted"/>
<accession>A0A4Y2U750</accession>